<reference evidence="1" key="1">
    <citation type="submission" date="2021-11" db="EMBL/GenBank/DDBJ databases">
        <title>Description of a new species Pelosinus isolated from the bottom sediments of Lake Baikal.</title>
        <authorList>
            <person name="Zakharyuk A."/>
        </authorList>
    </citation>
    <scope>NUCLEOTIDE SEQUENCE</scope>
    <source>
        <strain evidence="1">Bkl1</strain>
    </source>
</reference>
<evidence type="ECO:0000313" key="2">
    <source>
        <dbReference type="Proteomes" id="UP001165492"/>
    </source>
</evidence>
<dbReference type="RefSeq" id="WP_229537148.1">
    <property type="nucleotide sequence ID" value="NZ_JAJHJB010000056.1"/>
</dbReference>
<keyword evidence="1" id="KW-0378">Hydrolase</keyword>
<sequence length="45" mass="4963">MNTYQLLCLDIAMGNAPEEVKDCVNAITLSNDEDGVVFAINKYIL</sequence>
<dbReference type="SUPFAM" id="SSF56784">
    <property type="entry name" value="HAD-like"/>
    <property type="match status" value="1"/>
</dbReference>
<proteinExistence type="predicted"/>
<organism evidence="1 2">
    <name type="scientific">Pelosinus baikalensis</name>
    <dbReference type="NCBI Taxonomy" id="2892015"/>
    <lineage>
        <taxon>Bacteria</taxon>
        <taxon>Bacillati</taxon>
        <taxon>Bacillota</taxon>
        <taxon>Negativicutes</taxon>
        <taxon>Selenomonadales</taxon>
        <taxon>Sporomusaceae</taxon>
        <taxon>Pelosinus</taxon>
    </lineage>
</organism>
<dbReference type="InterPro" id="IPR023214">
    <property type="entry name" value="HAD_sf"/>
</dbReference>
<dbReference type="GO" id="GO:0016787">
    <property type="term" value="F:hydrolase activity"/>
    <property type="evidence" value="ECO:0007669"/>
    <property type="project" value="UniProtKB-KW"/>
</dbReference>
<dbReference type="Pfam" id="PF08282">
    <property type="entry name" value="Hydrolase_3"/>
    <property type="match status" value="1"/>
</dbReference>
<evidence type="ECO:0000313" key="1">
    <source>
        <dbReference type="EMBL" id="MCC5468284.1"/>
    </source>
</evidence>
<comment type="caution">
    <text evidence="1">The sequence shown here is derived from an EMBL/GenBank/DDBJ whole genome shotgun (WGS) entry which is preliminary data.</text>
</comment>
<dbReference type="Proteomes" id="UP001165492">
    <property type="component" value="Unassembled WGS sequence"/>
</dbReference>
<protein>
    <submittedName>
        <fullName evidence="1">HAD hydrolase family protein</fullName>
    </submittedName>
</protein>
<accession>A0ABS8I0F9</accession>
<keyword evidence="2" id="KW-1185">Reference proteome</keyword>
<dbReference type="Gene3D" id="3.40.50.1000">
    <property type="entry name" value="HAD superfamily/HAD-like"/>
    <property type="match status" value="1"/>
</dbReference>
<name>A0ABS8I0F9_9FIRM</name>
<gene>
    <name evidence="1" type="ORF">LMF89_23380</name>
</gene>
<dbReference type="InterPro" id="IPR036412">
    <property type="entry name" value="HAD-like_sf"/>
</dbReference>
<dbReference type="EMBL" id="JAJHJB010000056">
    <property type="protein sequence ID" value="MCC5468284.1"/>
    <property type="molecule type" value="Genomic_DNA"/>
</dbReference>